<dbReference type="Proteomes" id="UP001187415">
    <property type="component" value="Unassembled WGS sequence"/>
</dbReference>
<accession>A0AA88N3N2</accession>
<protein>
    <submittedName>
        <fullName evidence="2">Uncharacterized protein</fullName>
    </submittedName>
</protein>
<evidence type="ECO:0000313" key="2">
    <source>
        <dbReference type="EMBL" id="KAK2848741.1"/>
    </source>
</evidence>
<proteinExistence type="predicted"/>
<dbReference type="AlphaFoldDB" id="A0AA88N3N2"/>
<feature type="compositionally biased region" description="Basic and acidic residues" evidence="1">
    <location>
        <begin position="1"/>
        <end position="39"/>
    </location>
</feature>
<feature type="region of interest" description="Disordered" evidence="1">
    <location>
        <begin position="1"/>
        <end position="83"/>
    </location>
</feature>
<keyword evidence="3" id="KW-1185">Reference proteome</keyword>
<evidence type="ECO:0000256" key="1">
    <source>
        <dbReference type="SAM" id="MobiDB-lite"/>
    </source>
</evidence>
<gene>
    <name evidence="2" type="ORF">Q5P01_008575</name>
</gene>
<organism evidence="2 3">
    <name type="scientific">Channa striata</name>
    <name type="common">Snakehead murrel</name>
    <name type="synonym">Ophicephalus striatus</name>
    <dbReference type="NCBI Taxonomy" id="64152"/>
    <lineage>
        <taxon>Eukaryota</taxon>
        <taxon>Metazoa</taxon>
        <taxon>Chordata</taxon>
        <taxon>Craniata</taxon>
        <taxon>Vertebrata</taxon>
        <taxon>Euteleostomi</taxon>
        <taxon>Actinopterygii</taxon>
        <taxon>Neopterygii</taxon>
        <taxon>Teleostei</taxon>
        <taxon>Neoteleostei</taxon>
        <taxon>Acanthomorphata</taxon>
        <taxon>Anabantaria</taxon>
        <taxon>Anabantiformes</taxon>
        <taxon>Channoidei</taxon>
        <taxon>Channidae</taxon>
        <taxon>Channa</taxon>
    </lineage>
</organism>
<name>A0AA88N3N2_CHASR</name>
<comment type="caution">
    <text evidence="2">The sequence shown here is derived from an EMBL/GenBank/DDBJ whole genome shotgun (WGS) entry which is preliminary data.</text>
</comment>
<sequence length="83" mass="9276">MRGEEIKGGRRRSTSEKAEYQRAEERRRVSSTELNHDTVRPLWPETPGHLTADGTEEDEEELCGKGSSGGGTSSWREQGGKEE</sequence>
<reference evidence="2" key="1">
    <citation type="submission" date="2023-07" db="EMBL/GenBank/DDBJ databases">
        <title>Chromosome-level Genome Assembly of Striped Snakehead (Channa striata).</title>
        <authorList>
            <person name="Liu H."/>
        </authorList>
    </citation>
    <scope>NUCLEOTIDE SEQUENCE</scope>
    <source>
        <strain evidence="2">Gz</strain>
        <tissue evidence="2">Muscle</tissue>
    </source>
</reference>
<dbReference type="EMBL" id="JAUPFM010000006">
    <property type="protein sequence ID" value="KAK2848741.1"/>
    <property type="molecule type" value="Genomic_DNA"/>
</dbReference>
<evidence type="ECO:0000313" key="3">
    <source>
        <dbReference type="Proteomes" id="UP001187415"/>
    </source>
</evidence>